<organism evidence="6 7">
    <name type="scientific">Devosia insulae DS-56</name>
    <dbReference type="NCBI Taxonomy" id="1116389"/>
    <lineage>
        <taxon>Bacteria</taxon>
        <taxon>Pseudomonadati</taxon>
        <taxon>Pseudomonadota</taxon>
        <taxon>Alphaproteobacteria</taxon>
        <taxon>Hyphomicrobiales</taxon>
        <taxon>Devosiaceae</taxon>
        <taxon>Devosia</taxon>
    </lineage>
</organism>
<dbReference type="InterPro" id="IPR003593">
    <property type="entry name" value="AAA+_ATPase"/>
</dbReference>
<dbReference type="SUPFAM" id="SSF52540">
    <property type="entry name" value="P-loop containing nucleoside triphosphate hydrolases"/>
    <property type="match status" value="2"/>
</dbReference>
<dbReference type="InterPro" id="IPR003439">
    <property type="entry name" value="ABC_transporter-like_ATP-bd"/>
</dbReference>
<keyword evidence="3" id="KW-0547">Nucleotide-binding</keyword>
<proteinExistence type="inferred from homology"/>
<comment type="similarity">
    <text evidence="1">Belongs to the ABC transporter superfamily.</text>
</comment>
<name>A0A1E5XV63_9HYPH</name>
<reference evidence="6 7" key="1">
    <citation type="journal article" date="2015" name="Genome Announc.">
        <title>Genome Assemblies of Three Soil-Associated Devosia species: D. insulae, D. limi, and D. soli.</title>
        <authorList>
            <person name="Hassan Y.I."/>
            <person name="Lepp D."/>
            <person name="Zhou T."/>
        </authorList>
    </citation>
    <scope>NUCLEOTIDE SEQUENCE [LARGE SCALE GENOMIC DNA]</scope>
    <source>
        <strain evidence="6 7">DS-56</strain>
    </source>
</reference>
<protein>
    <submittedName>
        <fullName evidence="6">ABC transporter</fullName>
    </submittedName>
</protein>
<dbReference type="AlphaFoldDB" id="A0A1E5XV63"/>
<dbReference type="OrthoDB" id="9808609at2"/>
<dbReference type="SMART" id="SM00382">
    <property type="entry name" value="AAA"/>
    <property type="match status" value="2"/>
</dbReference>
<keyword evidence="4" id="KW-0067">ATP-binding</keyword>
<dbReference type="GO" id="GO:0005524">
    <property type="term" value="F:ATP binding"/>
    <property type="evidence" value="ECO:0007669"/>
    <property type="project" value="UniProtKB-KW"/>
</dbReference>
<gene>
    <name evidence="6" type="ORF">VW23_011720</name>
</gene>
<comment type="caution">
    <text evidence="6">The sequence shown here is derived from an EMBL/GenBank/DDBJ whole genome shotgun (WGS) entry which is preliminary data.</text>
</comment>
<evidence type="ECO:0000313" key="7">
    <source>
        <dbReference type="Proteomes" id="UP000095463"/>
    </source>
</evidence>
<evidence type="ECO:0000256" key="2">
    <source>
        <dbReference type="ARBA" id="ARBA00022737"/>
    </source>
</evidence>
<keyword evidence="7" id="KW-1185">Reference proteome</keyword>
<dbReference type="Gene3D" id="3.40.50.300">
    <property type="entry name" value="P-loop containing nucleotide triphosphate hydrolases"/>
    <property type="match status" value="2"/>
</dbReference>
<evidence type="ECO:0000256" key="3">
    <source>
        <dbReference type="ARBA" id="ARBA00022741"/>
    </source>
</evidence>
<feature type="domain" description="ABC transporter" evidence="5">
    <location>
        <begin position="1"/>
        <end position="222"/>
    </location>
</feature>
<accession>A0A1E5XV63</accession>
<evidence type="ECO:0000256" key="4">
    <source>
        <dbReference type="ARBA" id="ARBA00022840"/>
    </source>
</evidence>
<dbReference type="PROSITE" id="PS00211">
    <property type="entry name" value="ABC_TRANSPORTER_1"/>
    <property type="match status" value="1"/>
</dbReference>
<dbReference type="GO" id="GO:0016887">
    <property type="term" value="F:ATP hydrolysis activity"/>
    <property type="evidence" value="ECO:0007669"/>
    <property type="project" value="InterPro"/>
</dbReference>
<dbReference type="InterPro" id="IPR050611">
    <property type="entry name" value="ABCF"/>
</dbReference>
<evidence type="ECO:0000313" key="6">
    <source>
        <dbReference type="EMBL" id="OEO32477.1"/>
    </source>
</evidence>
<dbReference type="Proteomes" id="UP000095463">
    <property type="component" value="Unassembled WGS sequence"/>
</dbReference>
<dbReference type="InterPro" id="IPR027417">
    <property type="entry name" value="P-loop_NTPase"/>
</dbReference>
<dbReference type="PROSITE" id="PS50893">
    <property type="entry name" value="ABC_TRANSPORTER_2"/>
    <property type="match status" value="2"/>
</dbReference>
<dbReference type="EMBL" id="LAJE02000072">
    <property type="protein sequence ID" value="OEO32477.1"/>
    <property type="molecule type" value="Genomic_DNA"/>
</dbReference>
<dbReference type="InterPro" id="IPR017871">
    <property type="entry name" value="ABC_transporter-like_CS"/>
</dbReference>
<feature type="domain" description="ABC transporter" evidence="5">
    <location>
        <begin position="296"/>
        <end position="509"/>
    </location>
</feature>
<dbReference type="CDD" id="cd03221">
    <property type="entry name" value="ABCF_EF-3"/>
    <property type="match status" value="1"/>
</dbReference>
<evidence type="ECO:0000256" key="1">
    <source>
        <dbReference type="ARBA" id="ARBA00005417"/>
    </source>
</evidence>
<dbReference type="Pfam" id="PF00005">
    <property type="entry name" value="ABC_tran"/>
    <property type="match status" value="2"/>
</dbReference>
<keyword evidence="2" id="KW-0677">Repeat</keyword>
<sequence length="509" mass="56190">MGSISLKNLSITATDPLFRDLSLVVADGDRVGLVAGNGLGKTSLLRVIAGLAEPTAGEVVRSRGLRIGYVEQDVPAALLPLTLRDAVLDALPVADRETDAWRADVALDGLDTPYELRDRLVSALSGGWQRLMLIARVWVTDPDALLMDEPTNHLDLSKLFRLETWLSREARNIPVIVASHDRDFLDAVTNRTLFLRPGTSRYLPLSYSAARKEIEREDASQEAQNERDHKEATKLRKQAAKLTNIGINSGSDLLVGKAKQLKDRAAKIEEAARPAHRERSGEIKLSNRGTHAKLLVGIENVPVTTPSGQGLFKIDKLHIFQGDRLVLLGKNGAGKSQLVKLIHRAMVEPDSVPGIKVTPSLVLGYTDQDMSQLPVRETPESFISVTFKQPDARVRSLLATTGFVIEKQSRPIGQLTFGQRARLGLLALRLTEPNFYLMDEPTNHVDIPGREALESEILAHEATAVLVSHDRSFVRNVGTRYLEISGKRLKEVDGPEPFFEEMMLETEQV</sequence>
<dbReference type="PANTHER" id="PTHR19211:SF95">
    <property type="entry name" value="ABC TRANSPORTER F FAMILY MEMBER 2"/>
    <property type="match status" value="1"/>
</dbReference>
<evidence type="ECO:0000259" key="5">
    <source>
        <dbReference type="PROSITE" id="PS50893"/>
    </source>
</evidence>
<dbReference type="PANTHER" id="PTHR19211">
    <property type="entry name" value="ATP-BINDING TRANSPORT PROTEIN-RELATED"/>
    <property type="match status" value="1"/>
</dbReference>